<feature type="domain" description="Tautomerase cis-CaaD-like" evidence="2">
    <location>
        <begin position="114"/>
        <end position="142"/>
    </location>
</feature>
<dbReference type="InterPro" id="IPR014347">
    <property type="entry name" value="Tautomerase/MIF_sf"/>
</dbReference>
<evidence type="ECO:0000313" key="4">
    <source>
        <dbReference type="Proteomes" id="UP001201812"/>
    </source>
</evidence>
<organism evidence="3 4">
    <name type="scientific">Ditylenchus destructor</name>
    <dbReference type="NCBI Taxonomy" id="166010"/>
    <lineage>
        <taxon>Eukaryota</taxon>
        <taxon>Metazoa</taxon>
        <taxon>Ecdysozoa</taxon>
        <taxon>Nematoda</taxon>
        <taxon>Chromadorea</taxon>
        <taxon>Rhabditida</taxon>
        <taxon>Tylenchina</taxon>
        <taxon>Tylenchomorpha</taxon>
        <taxon>Sphaerularioidea</taxon>
        <taxon>Anguinidae</taxon>
        <taxon>Anguininae</taxon>
        <taxon>Ditylenchus</taxon>
    </lineage>
</organism>
<reference evidence="3" key="1">
    <citation type="submission" date="2022-01" db="EMBL/GenBank/DDBJ databases">
        <title>Genome Sequence Resource for Two Populations of Ditylenchus destructor, the Migratory Endoparasitic Phytonematode.</title>
        <authorList>
            <person name="Zhang H."/>
            <person name="Lin R."/>
            <person name="Xie B."/>
        </authorList>
    </citation>
    <scope>NUCLEOTIDE SEQUENCE</scope>
    <source>
        <strain evidence="3">BazhouSP</strain>
    </source>
</reference>
<dbReference type="InterPro" id="IPR028116">
    <property type="entry name" value="Cis-CaaD-like"/>
</dbReference>
<keyword evidence="4" id="KW-1185">Reference proteome</keyword>
<evidence type="ECO:0000256" key="1">
    <source>
        <dbReference type="SAM" id="MobiDB-lite"/>
    </source>
</evidence>
<protein>
    <recommendedName>
        <fullName evidence="2">Tautomerase cis-CaaD-like domain-containing protein</fullName>
    </recommendedName>
</protein>
<name>A0AAD4MMF5_9BILA</name>
<accession>A0AAD4MMF5</accession>
<evidence type="ECO:0000259" key="2">
    <source>
        <dbReference type="Pfam" id="PF14832"/>
    </source>
</evidence>
<proteinExistence type="predicted"/>
<dbReference type="Gene3D" id="3.30.429.10">
    <property type="entry name" value="Macrophage Migration Inhibitory Factor"/>
    <property type="match status" value="1"/>
</dbReference>
<comment type="caution">
    <text evidence="3">The sequence shown here is derived from an EMBL/GenBank/DDBJ whole genome shotgun (WGS) entry which is preliminary data.</text>
</comment>
<dbReference type="EMBL" id="JAKKPZ010000185">
    <property type="protein sequence ID" value="KAI1699294.1"/>
    <property type="molecule type" value="Genomic_DNA"/>
</dbReference>
<gene>
    <name evidence="3" type="ORF">DdX_17424</name>
</gene>
<dbReference type="Proteomes" id="UP001201812">
    <property type="component" value="Unassembled WGS sequence"/>
</dbReference>
<sequence>MDNSSHGQFITWDNSSHGQFIAWDNSSHGQFITWTIHHMDNSSHGQFITWDNSSHGQFLLLLFFGPILAGTYLPGPSLLESETSYSWVPVIRTLVNMLCQCIYPSYYIVSFELVDRNLWRINGLAPPPSRSEGEKEWARLNKPVPYE</sequence>
<dbReference type="AlphaFoldDB" id="A0AAD4MMF5"/>
<evidence type="ECO:0000313" key="3">
    <source>
        <dbReference type="EMBL" id="KAI1699294.1"/>
    </source>
</evidence>
<dbReference type="Pfam" id="PF14832">
    <property type="entry name" value="Tautomerase_3"/>
    <property type="match status" value="1"/>
</dbReference>
<feature type="region of interest" description="Disordered" evidence="1">
    <location>
        <begin position="127"/>
        <end position="147"/>
    </location>
</feature>